<evidence type="ECO:0000256" key="2">
    <source>
        <dbReference type="SAM" id="MobiDB-lite"/>
    </source>
</evidence>
<keyword evidence="5" id="KW-1185">Reference proteome</keyword>
<feature type="compositionally biased region" description="Polar residues" evidence="2">
    <location>
        <begin position="70"/>
        <end position="80"/>
    </location>
</feature>
<reference evidence="4 5" key="1">
    <citation type="submission" date="2020-07" db="EMBL/GenBank/DDBJ databases">
        <title>Sequencing the genomes of 1000 actinobacteria strains.</title>
        <authorList>
            <person name="Klenk H.-P."/>
        </authorList>
    </citation>
    <scope>NUCLEOTIDE SEQUENCE [LARGE SCALE GENOMIC DNA]</scope>
    <source>
        <strain evidence="4 5">DSM 44442</strain>
    </source>
</reference>
<dbReference type="Pfam" id="PF11611">
    <property type="entry name" value="DUF4352"/>
    <property type="match status" value="1"/>
</dbReference>
<accession>A0A7Z0J900</accession>
<dbReference type="RefSeq" id="WP_179820955.1">
    <property type="nucleotide sequence ID" value="NZ_JACCFS010000001.1"/>
</dbReference>
<organism evidence="4 5">
    <name type="scientific">Nocardiopsis aegyptia</name>
    <dbReference type="NCBI Taxonomy" id="220378"/>
    <lineage>
        <taxon>Bacteria</taxon>
        <taxon>Bacillati</taxon>
        <taxon>Actinomycetota</taxon>
        <taxon>Actinomycetes</taxon>
        <taxon>Streptosporangiales</taxon>
        <taxon>Nocardiopsidaceae</taxon>
        <taxon>Nocardiopsis</taxon>
    </lineage>
</organism>
<dbReference type="Gene3D" id="2.60.40.1240">
    <property type="match status" value="1"/>
</dbReference>
<dbReference type="Proteomes" id="UP000572051">
    <property type="component" value="Unassembled WGS sequence"/>
</dbReference>
<evidence type="ECO:0000313" key="5">
    <source>
        <dbReference type="Proteomes" id="UP000572051"/>
    </source>
</evidence>
<keyword evidence="1" id="KW-0732">Signal</keyword>
<dbReference type="InterPro" id="IPR029050">
    <property type="entry name" value="Immunoprotect_excell_Ig-like"/>
</dbReference>
<feature type="region of interest" description="Disordered" evidence="2">
    <location>
        <begin position="51"/>
        <end position="97"/>
    </location>
</feature>
<sequence>MDPRAPNRPPPSTPRHRLTFLVAAVLAVLVAAAGGTALAFTLSPLWTQSSQVVQESAPPPEEQAEPPTRPSASEPATDTDTAGAVPESVPPEAYTGSSTRVGTLLLQVERCYTDTHITDGFAFEDDAPEGMEFHIYRLTVTNEGNAPTTFDTEGTTGTTTDGRTLHNDQDAEFTVAWDYFWDDIEPGASVTSYVLFTAPTGTEFTEVLVSGEGLLEPDE</sequence>
<protein>
    <recommendedName>
        <fullName evidence="3">DUF4352 domain-containing protein</fullName>
    </recommendedName>
</protein>
<name>A0A7Z0J900_9ACTN</name>
<gene>
    <name evidence="4" type="ORF">HNR10_000840</name>
</gene>
<feature type="domain" description="DUF4352" evidence="3">
    <location>
        <begin position="97"/>
        <end position="203"/>
    </location>
</feature>
<dbReference type="AlphaFoldDB" id="A0A7Z0J900"/>
<evidence type="ECO:0000313" key="4">
    <source>
        <dbReference type="EMBL" id="NYJ32959.1"/>
    </source>
</evidence>
<comment type="caution">
    <text evidence="4">The sequence shown here is derived from an EMBL/GenBank/DDBJ whole genome shotgun (WGS) entry which is preliminary data.</text>
</comment>
<evidence type="ECO:0000259" key="3">
    <source>
        <dbReference type="Pfam" id="PF11611"/>
    </source>
</evidence>
<dbReference type="InterPro" id="IPR029051">
    <property type="entry name" value="DUF4352"/>
</dbReference>
<evidence type="ECO:0000256" key="1">
    <source>
        <dbReference type="ARBA" id="ARBA00022729"/>
    </source>
</evidence>
<proteinExistence type="predicted"/>
<dbReference type="EMBL" id="JACCFS010000001">
    <property type="protein sequence ID" value="NYJ32959.1"/>
    <property type="molecule type" value="Genomic_DNA"/>
</dbReference>